<dbReference type="AlphaFoldDB" id="A0A1H2ZEQ6"/>
<evidence type="ECO:0000313" key="3">
    <source>
        <dbReference type="Proteomes" id="UP000199118"/>
    </source>
</evidence>
<dbReference type="GO" id="GO:0015774">
    <property type="term" value="P:polysaccharide transport"/>
    <property type="evidence" value="ECO:0007669"/>
    <property type="project" value="InterPro"/>
</dbReference>
<dbReference type="OrthoDB" id="543755at2"/>
<accession>A0A1H2ZEQ6</accession>
<dbReference type="Proteomes" id="UP000199118">
    <property type="component" value="Unassembled WGS sequence"/>
</dbReference>
<keyword evidence="3" id="KW-1185">Reference proteome</keyword>
<dbReference type="GO" id="GO:0000271">
    <property type="term" value="P:polysaccharide biosynthetic process"/>
    <property type="evidence" value="ECO:0007669"/>
    <property type="project" value="InterPro"/>
</dbReference>
<organism evidence="2 3">
    <name type="scientific">Albimonas donghaensis</name>
    <dbReference type="NCBI Taxonomy" id="356660"/>
    <lineage>
        <taxon>Bacteria</taxon>
        <taxon>Pseudomonadati</taxon>
        <taxon>Pseudomonadota</taxon>
        <taxon>Alphaproteobacteria</taxon>
        <taxon>Rhodobacterales</taxon>
        <taxon>Paracoccaceae</taxon>
        <taxon>Albimonas</taxon>
    </lineage>
</organism>
<evidence type="ECO:0000313" key="2">
    <source>
        <dbReference type="EMBL" id="SDX15458.1"/>
    </source>
</evidence>
<dbReference type="EMBL" id="FNMZ01000003">
    <property type="protein sequence ID" value="SDX15458.1"/>
    <property type="molecule type" value="Genomic_DNA"/>
</dbReference>
<dbReference type="STRING" id="356660.SAMN05444336_103463"/>
<evidence type="ECO:0000256" key="1">
    <source>
        <dbReference type="SAM" id="MobiDB-lite"/>
    </source>
</evidence>
<dbReference type="CDD" id="cd16439">
    <property type="entry name" value="beta_Kdo_transferase_KpsC_2"/>
    <property type="match status" value="1"/>
</dbReference>
<dbReference type="Pfam" id="PF05159">
    <property type="entry name" value="Capsule_synth"/>
    <property type="match status" value="1"/>
</dbReference>
<dbReference type="RefSeq" id="WP_092681915.1">
    <property type="nucleotide sequence ID" value="NZ_FNMZ01000003.1"/>
</dbReference>
<sequence>MIPKDADRRGLRRVLRALKGPIGARPRPVHWDRAPEAGLCLPWLLPPALPGQTPVAVGWGGQAPCDDAALAAMVDRLRRDGTWWTAVAAGAPRPRAIADLRGRGLKDAERLLDRLEIEAEAGTSAPSDGAPPLEAAPSEAPPREALLALAETGSPGWTAARARGLMTVPRIPLVDPAALELVVANAGPLPWRAALMGLRGLDAGGAPVDPFPWARRLRFVDPWRGVAISAEEGLDAMAFLRRAAQENDRRAVTAGLSGWKRRNVAPFLAGPAGPALHRARVDAAMTLALAEGGRVAVWGVQEPARAAIGAACELVHMEDGFVRSVGLGLRHAPPASLAIDREALYFDATRPTDFERLTAAAEFDPPLLARARDLRARLIALRITKYNLHRGARPPEVGPERFKLLVPGQVEGDASLRFGSPEVSLNADLLRAARARHPDAFILYKPHPDVLTGLRAGAVPLSVLADCADAVAEDASAEACLDWADGVETMTSLMGFEALLRGKAVACHGRPFYHGWGLTEAASGGAFHRARRLSLDELTAAALILYPRYVDPRTRLPAPPERVLDWLDGERAFARTRRGRIRDGLRALISRALNIGR</sequence>
<dbReference type="InterPro" id="IPR007833">
    <property type="entry name" value="Capsule_polysaccharide_synth"/>
</dbReference>
<reference evidence="2 3" key="1">
    <citation type="submission" date="2016-10" db="EMBL/GenBank/DDBJ databases">
        <authorList>
            <person name="de Groot N.N."/>
        </authorList>
    </citation>
    <scope>NUCLEOTIDE SEQUENCE [LARGE SCALE GENOMIC DNA]</scope>
    <source>
        <strain evidence="2 3">DSM 17890</strain>
    </source>
</reference>
<feature type="compositionally biased region" description="Low complexity" evidence="1">
    <location>
        <begin position="130"/>
        <end position="140"/>
    </location>
</feature>
<gene>
    <name evidence="2" type="ORF">SAMN05444336_103463</name>
</gene>
<feature type="region of interest" description="Disordered" evidence="1">
    <location>
        <begin position="120"/>
        <end position="140"/>
    </location>
</feature>
<protein>
    <submittedName>
        <fullName evidence="2">Capsule polysaccharide biosynthesis protein</fullName>
    </submittedName>
</protein>
<name>A0A1H2ZEQ6_9RHOB</name>
<proteinExistence type="predicted"/>